<dbReference type="InParanoid" id="A0A2J7Q853"/>
<feature type="region of interest" description="Disordered" evidence="1">
    <location>
        <begin position="125"/>
        <end position="208"/>
    </location>
</feature>
<evidence type="ECO:0000313" key="2">
    <source>
        <dbReference type="EMBL" id="PNF24763.1"/>
    </source>
</evidence>
<feature type="compositionally biased region" description="Basic residues" evidence="1">
    <location>
        <begin position="173"/>
        <end position="182"/>
    </location>
</feature>
<dbReference type="AlphaFoldDB" id="A0A2J7Q853"/>
<name>A0A2J7Q853_9NEOP</name>
<dbReference type="PANTHER" id="PTHR34415:SF1">
    <property type="entry name" value="INTEGRASE CATALYTIC DOMAIN-CONTAINING PROTEIN"/>
    <property type="match status" value="1"/>
</dbReference>
<feature type="compositionally biased region" description="Low complexity" evidence="1">
    <location>
        <begin position="194"/>
        <end position="203"/>
    </location>
</feature>
<feature type="compositionally biased region" description="Pro residues" evidence="1">
    <location>
        <begin position="140"/>
        <end position="159"/>
    </location>
</feature>
<protein>
    <submittedName>
        <fullName evidence="2">Uncharacterized protein</fullName>
    </submittedName>
</protein>
<gene>
    <name evidence="2" type="ORF">B7P43_G16635</name>
</gene>
<keyword evidence="3" id="KW-1185">Reference proteome</keyword>
<feature type="region of interest" description="Disordered" evidence="1">
    <location>
        <begin position="353"/>
        <end position="380"/>
    </location>
</feature>
<evidence type="ECO:0000313" key="3">
    <source>
        <dbReference type="Proteomes" id="UP000235965"/>
    </source>
</evidence>
<dbReference type="OrthoDB" id="8194213at2759"/>
<comment type="caution">
    <text evidence="2">The sequence shown here is derived from an EMBL/GenBank/DDBJ whole genome shotgun (WGS) entry which is preliminary data.</text>
</comment>
<organism evidence="2 3">
    <name type="scientific">Cryptotermes secundus</name>
    <dbReference type="NCBI Taxonomy" id="105785"/>
    <lineage>
        <taxon>Eukaryota</taxon>
        <taxon>Metazoa</taxon>
        <taxon>Ecdysozoa</taxon>
        <taxon>Arthropoda</taxon>
        <taxon>Hexapoda</taxon>
        <taxon>Insecta</taxon>
        <taxon>Pterygota</taxon>
        <taxon>Neoptera</taxon>
        <taxon>Polyneoptera</taxon>
        <taxon>Dictyoptera</taxon>
        <taxon>Blattodea</taxon>
        <taxon>Blattoidea</taxon>
        <taxon>Termitoidae</taxon>
        <taxon>Kalotermitidae</taxon>
        <taxon>Cryptotermitinae</taxon>
        <taxon>Cryptotermes</taxon>
    </lineage>
</organism>
<feature type="compositionally biased region" description="Low complexity" evidence="1">
    <location>
        <begin position="448"/>
        <end position="458"/>
    </location>
</feature>
<feature type="compositionally biased region" description="Polar residues" evidence="1">
    <location>
        <begin position="353"/>
        <end position="371"/>
    </location>
</feature>
<dbReference type="STRING" id="105785.A0A2J7Q853"/>
<dbReference type="EMBL" id="NEVH01016978">
    <property type="protein sequence ID" value="PNF24763.1"/>
    <property type="molecule type" value="Genomic_DNA"/>
</dbReference>
<feature type="region of interest" description="Disordered" evidence="1">
    <location>
        <begin position="443"/>
        <end position="463"/>
    </location>
</feature>
<feature type="compositionally biased region" description="Polar residues" evidence="1">
    <location>
        <begin position="125"/>
        <end position="139"/>
    </location>
</feature>
<sequence length="601" mass="66649">MERVDAAEKEASEVLHTLLSVERVKKQGCELHPHQQQVVVIASKDPVGPTQTGNCSAAHRQIQDATGVVQWHTPVTTVQQTLFTDLHEVTPQFTTLTREQVIWQGQAIELEHQHLAAQQPISTVTQTSDGPLTEYTVSVQPPPPPPPQQPPSPQPPPQLPQQEAAALSDPKRKAAKTKKKGEKKTENPKKKSKVVASVDVEAAPTHLEENAQEVRERFEKGCDCQEQNCFKGLSPEFVYRHRLNIAELTKAEHDMYLMGVTMAVLTNPEETVRHKERRRLRAQYVFQGRRVCLDAFLYLENCTHYQLKRIRKHVMTHGVAPRIHGNHGKRPHNTFSLDIYRHATSFLRHFIQRNSPGSNSHQNTSVQHANASSTKCKSKSTIKTPPLYLPAEITKKTIHNAYREYCEHFEPSIKIMGYSSFRHFMKEQFPHVKFCKIESGGSKPALNTGTQPQQQTQGGSTGNHTSIEVEIVTQQGTKLQSDDTVNVIEDTAIPHQDPQSATIITASGEVQQVTAIPVVVEQETSGLSHQQQTAFIVAPMSEIIQTPSSVGTISDSTYTSYQLSAAAPGSYATHQQLAQAGVVTVASVPNTSTNAYGFTAL</sequence>
<proteinExistence type="predicted"/>
<reference evidence="2 3" key="1">
    <citation type="submission" date="2017-12" db="EMBL/GenBank/DDBJ databases">
        <title>Hemimetabolous genomes reveal molecular basis of termite eusociality.</title>
        <authorList>
            <person name="Harrison M.C."/>
            <person name="Jongepier E."/>
            <person name="Robertson H.M."/>
            <person name="Arning N."/>
            <person name="Bitard-Feildel T."/>
            <person name="Chao H."/>
            <person name="Childers C.P."/>
            <person name="Dinh H."/>
            <person name="Doddapaneni H."/>
            <person name="Dugan S."/>
            <person name="Gowin J."/>
            <person name="Greiner C."/>
            <person name="Han Y."/>
            <person name="Hu H."/>
            <person name="Hughes D.S.T."/>
            <person name="Huylmans A.-K."/>
            <person name="Kemena C."/>
            <person name="Kremer L.P.M."/>
            <person name="Lee S.L."/>
            <person name="Lopez-Ezquerra A."/>
            <person name="Mallet L."/>
            <person name="Monroy-Kuhn J.M."/>
            <person name="Moser A."/>
            <person name="Murali S.C."/>
            <person name="Muzny D.M."/>
            <person name="Otani S."/>
            <person name="Piulachs M.-D."/>
            <person name="Poelchau M."/>
            <person name="Qu J."/>
            <person name="Schaub F."/>
            <person name="Wada-Katsumata A."/>
            <person name="Worley K.C."/>
            <person name="Xie Q."/>
            <person name="Ylla G."/>
            <person name="Poulsen M."/>
            <person name="Gibbs R.A."/>
            <person name="Schal C."/>
            <person name="Richards S."/>
            <person name="Belles X."/>
            <person name="Korb J."/>
            <person name="Bornberg-Bauer E."/>
        </authorList>
    </citation>
    <scope>NUCLEOTIDE SEQUENCE [LARGE SCALE GENOMIC DNA]</scope>
    <source>
        <tissue evidence="2">Whole body</tissue>
    </source>
</reference>
<accession>A0A2J7Q853</accession>
<dbReference type="PANTHER" id="PTHR34415">
    <property type="entry name" value="INTEGRASE CATALYTIC DOMAIN-CONTAINING PROTEIN"/>
    <property type="match status" value="1"/>
</dbReference>
<dbReference type="Proteomes" id="UP000235965">
    <property type="component" value="Unassembled WGS sequence"/>
</dbReference>
<evidence type="ECO:0000256" key="1">
    <source>
        <dbReference type="SAM" id="MobiDB-lite"/>
    </source>
</evidence>